<dbReference type="AlphaFoldDB" id="A0AAW6TQ02"/>
<dbReference type="Gene3D" id="3.40.1620.10">
    <property type="entry name" value="YefM-like domain"/>
    <property type="match status" value="1"/>
</dbReference>
<evidence type="ECO:0000313" key="3">
    <source>
        <dbReference type="EMBL" id="MDI6447727.1"/>
    </source>
</evidence>
<evidence type="ECO:0000313" key="4">
    <source>
        <dbReference type="Proteomes" id="UP001431776"/>
    </source>
</evidence>
<evidence type="ECO:0000256" key="1">
    <source>
        <dbReference type="ARBA" id="ARBA00009981"/>
    </source>
</evidence>
<dbReference type="SUPFAM" id="SSF143120">
    <property type="entry name" value="YefM-like"/>
    <property type="match status" value="1"/>
</dbReference>
<sequence length="79" mass="8757">MKAITFTEFRRQASGVLSDVEKGETFLVLRHGKPIAEISPPAADRSAGPSWKRPGLRLTAKGARLSAAIREERRREDVL</sequence>
<name>A0AAW6TQ02_9BACT</name>
<reference evidence="3" key="1">
    <citation type="submission" date="2023-05" db="EMBL/GenBank/DDBJ databases">
        <title>Anaerotaeda fermentans gen. nov., sp. nov., a novel anaerobic planctomycete of the new family within the order Sedimentisphaerales isolated from Taman Peninsula, Russia.</title>
        <authorList>
            <person name="Khomyakova M.A."/>
            <person name="Merkel A.Y."/>
            <person name="Slobodkin A.I."/>
        </authorList>
    </citation>
    <scope>NUCLEOTIDE SEQUENCE</scope>
    <source>
        <strain evidence="3">M17dextr</strain>
    </source>
</reference>
<proteinExistence type="inferred from homology"/>
<protein>
    <recommendedName>
        <fullName evidence="2">Antitoxin</fullName>
    </recommendedName>
</protein>
<accession>A0AAW6TQ02</accession>
<organism evidence="3 4">
    <name type="scientific">Anaerobaca lacustris</name>
    <dbReference type="NCBI Taxonomy" id="3044600"/>
    <lineage>
        <taxon>Bacteria</taxon>
        <taxon>Pseudomonadati</taxon>
        <taxon>Planctomycetota</taxon>
        <taxon>Phycisphaerae</taxon>
        <taxon>Sedimentisphaerales</taxon>
        <taxon>Anaerobacaceae</taxon>
        <taxon>Anaerobaca</taxon>
    </lineage>
</organism>
<dbReference type="RefSeq" id="WP_349243139.1">
    <property type="nucleotide sequence ID" value="NZ_JASCXX010000002.1"/>
</dbReference>
<gene>
    <name evidence="3" type="ORF">QJ522_01630</name>
</gene>
<dbReference type="Proteomes" id="UP001431776">
    <property type="component" value="Unassembled WGS sequence"/>
</dbReference>
<dbReference type="InterPro" id="IPR006442">
    <property type="entry name" value="Antitoxin_Phd/YefM"/>
</dbReference>
<dbReference type="Pfam" id="PF02604">
    <property type="entry name" value="PhdYeFM_antitox"/>
    <property type="match status" value="1"/>
</dbReference>
<evidence type="ECO:0000256" key="2">
    <source>
        <dbReference type="RuleBase" id="RU362080"/>
    </source>
</evidence>
<dbReference type="InterPro" id="IPR036165">
    <property type="entry name" value="YefM-like_sf"/>
</dbReference>
<comment type="caution">
    <text evidence="3">The sequence shown here is derived from an EMBL/GenBank/DDBJ whole genome shotgun (WGS) entry which is preliminary data.</text>
</comment>
<dbReference type="EMBL" id="JASCXX010000002">
    <property type="protein sequence ID" value="MDI6447727.1"/>
    <property type="molecule type" value="Genomic_DNA"/>
</dbReference>
<comment type="function">
    <text evidence="2">Antitoxin component of a type II toxin-antitoxin (TA) system.</text>
</comment>
<keyword evidence="4" id="KW-1185">Reference proteome</keyword>
<comment type="similarity">
    <text evidence="1 2">Belongs to the phD/YefM antitoxin family.</text>
</comment>